<dbReference type="CDD" id="cd00610">
    <property type="entry name" value="OAT_like"/>
    <property type="match status" value="1"/>
</dbReference>
<dbReference type="Proteomes" id="UP000192223">
    <property type="component" value="Unplaced"/>
</dbReference>
<dbReference type="AlphaFoldDB" id="A0A1W4WNP7"/>
<dbReference type="GO" id="GO:0009450">
    <property type="term" value="P:gamma-aminobutyric acid catabolic process"/>
    <property type="evidence" value="ECO:0007669"/>
    <property type="project" value="TreeGrafter"/>
</dbReference>
<accession>A0A1W4WNP7</accession>
<evidence type="ECO:0000256" key="3">
    <source>
        <dbReference type="ARBA" id="ARBA00012876"/>
    </source>
</evidence>
<evidence type="ECO:0000313" key="13">
    <source>
        <dbReference type="Proteomes" id="UP000192223"/>
    </source>
</evidence>
<dbReference type="InterPro" id="IPR004631">
    <property type="entry name" value="4NH2But_aminotransferase_euk"/>
</dbReference>
<dbReference type="PANTHER" id="PTHR43206">
    <property type="entry name" value="AMINOTRANSFERASE"/>
    <property type="match status" value="1"/>
</dbReference>
<dbReference type="PANTHER" id="PTHR43206:SF1">
    <property type="entry name" value="4-AMINOBUTYRATE AMINOTRANSFERASE, MITOCHONDRIAL"/>
    <property type="match status" value="1"/>
</dbReference>
<evidence type="ECO:0000256" key="9">
    <source>
        <dbReference type="ARBA" id="ARBA00030204"/>
    </source>
</evidence>
<dbReference type="InterPro" id="IPR015421">
    <property type="entry name" value="PyrdxlP-dep_Trfase_major"/>
</dbReference>
<dbReference type="Pfam" id="PF00202">
    <property type="entry name" value="Aminotran_3"/>
    <property type="match status" value="1"/>
</dbReference>
<dbReference type="FunFam" id="3.40.640.10:FF:000029">
    <property type="entry name" value="4-aminobutyrate aminotransferase, mitochondrial"/>
    <property type="match status" value="1"/>
</dbReference>
<keyword evidence="6" id="KW-0808">Transferase</keyword>
<dbReference type="RefSeq" id="XP_018321660.1">
    <property type="nucleotide sequence ID" value="XM_018466158.2"/>
</dbReference>
<name>A0A1W4WNP7_AGRPL</name>
<dbReference type="GO" id="GO:0034386">
    <property type="term" value="F:4-aminobutyrate:2-oxoglutarate transaminase activity"/>
    <property type="evidence" value="ECO:0007669"/>
    <property type="project" value="UniProtKB-EC"/>
</dbReference>
<dbReference type="EC" id="2.6.1.22" evidence="3"/>
<evidence type="ECO:0000256" key="8">
    <source>
        <dbReference type="ARBA" id="ARBA00029760"/>
    </source>
</evidence>
<evidence type="ECO:0000313" key="14">
    <source>
        <dbReference type="RefSeq" id="XP_018321660.1"/>
    </source>
</evidence>
<dbReference type="InterPro" id="IPR005814">
    <property type="entry name" value="Aminotrans_3"/>
</dbReference>
<organism evidence="13 14">
    <name type="scientific">Agrilus planipennis</name>
    <name type="common">Emerald ash borer</name>
    <name type="synonym">Agrilus marcopoli</name>
    <dbReference type="NCBI Taxonomy" id="224129"/>
    <lineage>
        <taxon>Eukaryota</taxon>
        <taxon>Metazoa</taxon>
        <taxon>Ecdysozoa</taxon>
        <taxon>Arthropoda</taxon>
        <taxon>Hexapoda</taxon>
        <taxon>Insecta</taxon>
        <taxon>Pterygota</taxon>
        <taxon>Neoptera</taxon>
        <taxon>Endopterygota</taxon>
        <taxon>Coleoptera</taxon>
        <taxon>Polyphaga</taxon>
        <taxon>Elateriformia</taxon>
        <taxon>Buprestoidea</taxon>
        <taxon>Buprestidae</taxon>
        <taxon>Agrilinae</taxon>
        <taxon>Agrilus</taxon>
    </lineage>
</organism>
<evidence type="ECO:0000256" key="12">
    <source>
        <dbReference type="RuleBase" id="RU003560"/>
    </source>
</evidence>
<dbReference type="KEGG" id="apln:108734547"/>
<dbReference type="GO" id="GO:0047298">
    <property type="term" value="F:(S)-3-amino-2-methylpropionate transaminase activity"/>
    <property type="evidence" value="ECO:0007669"/>
    <property type="project" value="UniProtKB-EC"/>
</dbReference>
<dbReference type="InterPro" id="IPR015422">
    <property type="entry name" value="PyrdxlP-dep_Trfase_small"/>
</dbReference>
<comment type="similarity">
    <text evidence="2 12">Belongs to the class-III pyridoxal-phosphate-dependent aminotransferase family.</text>
</comment>
<reference evidence="14" key="1">
    <citation type="submission" date="2025-08" db="UniProtKB">
        <authorList>
            <consortium name="RefSeq"/>
        </authorList>
    </citation>
    <scope>IDENTIFICATION</scope>
    <source>
        <tissue evidence="14">Entire body</tissue>
    </source>
</reference>
<evidence type="ECO:0000256" key="11">
    <source>
        <dbReference type="ARBA" id="ARBA00031787"/>
    </source>
</evidence>
<evidence type="ECO:0000256" key="4">
    <source>
        <dbReference type="ARBA" id="ARBA00012912"/>
    </source>
</evidence>
<dbReference type="NCBIfam" id="TIGR00699">
    <property type="entry name" value="GABAtrns_euk"/>
    <property type="match status" value="1"/>
</dbReference>
<dbReference type="EC" id="2.6.1.19" evidence="4"/>
<protein>
    <recommendedName>
        <fullName evidence="10">(S)-3-amino-2-methylpropionate transaminase</fullName>
        <ecNumber evidence="4">2.6.1.19</ecNumber>
        <ecNumber evidence="3">2.6.1.22</ecNumber>
    </recommendedName>
    <alternativeName>
        <fullName evidence="11">GABA aminotransferase</fullName>
    </alternativeName>
    <alternativeName>
        <fullName evidence="9">Gamma-amino-N-butyrate transaminase</fullName>
    </alternativeName>
    <alternativeName>
        <fullName evidence="8">L-AIBAT</fullName>
    </alternativeName>
</protein>
<dbReference type="InParanoid" id="A0A1W4WNP7"/>
<dbReference type="STRING" id="224129.A0A1W4WNP7"/>
<dbReference type="Gene3D" id="3.90.1150.10">
    <property type="entry name" value="Aspartate Aminotransferase, domain 1"/>
    <property type="match status" value="1"/>
</dbReference>
<dbReference type="FunCoup" id="A0A1W4WNP7">
    <property type="interactions" value="1027"/>
</dbReference>
<evidence type="ECO:0000256" key="7">
    <source>
        <dbReference type="ARBA" id="ARBA00022898"/>
    </source>
</evidence>
<keyword evidence="7 12" id="KW-0663">Pyridoxal phosphate</keyword>
<dbReference type="GO" id="GO:0030170">
    <property type="term" value="F:pyridoxal phosphate binding"/>
    <property type="evidence" value="ECO:0007669"/>
    <property type="project" value="InterPro"/>
</dbReference>
<evidence type="ECO:0000256" key="2">
    <source>
        <dbReference type="ARBA" id="ARBA00008954"/>
    </source>
</evidence>
<comment type="cofactor">
    <cofactor evidence="1">
        <name>pyridoxal 5'-phosphate</name>
        <dbReference type="ChEBI" id="CHEBI:597326"/>
    </cofactor>
</comment>
<dbReference type="Gene3D" id="3.40.640.10">
    <property type="entry name" value="Type I PLP-dependent aspartate aminotransferase-like (Major domain)"/>
    <property type="match status" value="1"/>
</dbReference>
<evidence type="ECO:0000256" key="1">
    <source>
        <dbReference type="ARBA" id="ARBA00001933"/>
    </source>
</evidence>
<evidence type="ECO:0000256" key="6">
    <source>
        <dbReference type="ARBA" id="ARBA00022679"/>
    </source>
</evidence>
<evidence type="ECO:0000256" key="10">
    <source>
        <dbReference type="ARBA" id="ARBA00030857"/>
    </source>
</evidence>
<keyword evidence="5" id="KW-0032">Aminotransferase</keyword>
<dbReference type="GO" id="GO:0005739">
    <property type="term" value="C:mitochondrion"/>
    <property type="evidence" value="ECO:0007669"/>
    <property type="project" value="TreeGrafter"/>
</dbReference>
<dbReference type="PIRSF" id="PIRSF000521">
    <property type="entry name" value="Transaminase_4ab_Lys_Orn"/>
    <property type="match status" value="1"/>
</dbReference>
<proteinExistence type="inferred from homology"/>
<sequence>MIPTRNVNIIFRRKMIGDVIKIPIRLSTSFQRSVCPKEPTKPSVHLPFPGPKSQELFKELNQIQQAESVQLFADYDKSIGNYLVDVDGNVLLDLYTQISSLPLGYNHPKLLKIFSDDHKIRTLINRPALGVYPGEDYPRMLKNVLLKVAPPQMSNVVTMMCGACSNENAMKHMFISYQRKIRGNDTDYTETEMKTSITNLPPGCPELSILSFYESFHGRTLGALSVTHSKAIHKLDFPAFDWPIAHFPKYKYPLNENMCENDKEDDRCLAEVEELIEKYRKKGKPVAGIIVEPIQAEGGDNEASPIFFQKLQLIAKQNSASLLIDEVQTGCGVTGKMWCHEYFNLPTPPDLVTFSKKMQVGGYYHTAEMKPSLSYRIFNTWMGDPGKLLILEEVLNVMQQEKLIENVNKVGKKLMNELFHLQYEFPSVINSVRGRGTFLAFNAADSKMRQKLILKLQELGINIGVCGERSIRLRPALTFQERQASMFLDALRGAITLVLA</sequence>
<gene>
    <name evidence="14" type="primary">LOC108734547</name>
</gene>
<keyword evidence="13" id="KW-1185">Reference proteome</keyword>
<evidence type="ECO:0000256" key="5">
    <source>
        <dbReference type="ARBA" id="ARBA00022576"/>
    </source>
</evidence>
<dbReference type="OrthoDB" id="5419315at2759"/>
<dbReference type="SUPFAM" id="SSF53383">
    <property type="entry name" value="PLP-dependent transferases"/>
    <property type="match status" value="1"/>
</dbReference>
<dbReference type="InterPro" id="IPR015424">
    <property type="entry name" value="PyrdxlP-dep_Trfase"/>
</dbReference>
<dbReference type="GeneID" id="108734547"/>